<evidence type="ECO:0000313" key="2">
    <source>
        <dbReference type="EnsemblMetazoa" id="GPAI029558-PA"/>
    </source>
</evidence>
<keyword evidence="1" id="KW-0812">Transmembrane</keyword>
<organism evidence="2 3">
    <name type="scientific">Glossina pallidipes</name>
    <name type="common">Tsetse fly</name>
    <dbReference type="NCBI Taxonomy" id="7398"/>
    <lineage>
        <taxon>Eukaryota</taxon>
        <taxon>Metazoa</taxon>
        <taxon>Ecdysozoa</taxon>
        <taxon>Arthropoda</taxon>
        <taxon>Hexapoda</taxon>
        <taxon>Insecta</taxon>
        <taxon>Pterygota</taxon>
        <taxon>Neoptera</taxon>
        <taxon>Endopterygota</taxon>
        <taxon>Diptera</taxon>
        <taxon>Brachycera</taxon>
        <taxon>Muscomorpha</taxon>
        <taxon>Hippoboscoidea</taxon>
        <taxon>Glossinidae</taxon>
        <taxon>Glossina</taxon>
    </lineage>
</organism>
<feature type="transmembrane region" description="Helical" evidence="1">
    <location>
        <begin position="21"/>
        <end position="41"/>
    </location>
</feature>
<evidence type="ECO:0000313" key="3">
    <source>
        <dbReference type="Proteomes" id="UP000092445"/>
    </source>
</evidence>
<evidence type="ECO:0000256" key="1">
    <source>
        <dbReference type="SAM" id="Phobius"/>
    </source>
</evidence>
<name>A0A1A9ZZA8_GLOPL</name>
<keyword evidence="1" id="KW-1133">Transmembrane helix</keyword>
<proteinExistence type="predicted"/>
<dbReference type="Proteomes" id="UP000092445">
    <property type="component" value="Unassembled WGS sequence"/>
</dbReference>
<keyword evidence="1" id="KW-0472">Membrane</keyword>
<dbReference type="EnsemblMetazoa" id="GPAI029558-RA">
    <property type="protein sequence ID" value="GPAI029558-PA"/>
    <property type="gene ID" value="GPAI029558"/>
</dbReference>
<accession>A0A1A9ZZA8</accession>
<protein>
    <submittedName>
        <fullName evidence="2">Uncharacterized protein</fullName>
    </submittedName>
</protein>
<reference evidence="3" key="1">
    <citation type="submission" date="2014-03" db="EMBL/GenBank/DDBJ databases">
        <authorList>
            <person name="Aksoy S."/>
            <person name="Warren W."/>
            <person name="Wilson R.K."/>
        </authorList>
    </citation>
    <scope>NUCLEOTIDE SEQUENCE [LARGE SCALE GENOMIC DNA]</scope>
    <source>
        <strain evidence="3">IAEA</strain>
    </source>
</reference>
<keyword evidence="3" id="KW-1185">Reference proteome</keyword>
<reference evidence="2" key="2">
    <citation type="submission" date="2020-05" db="UniProtKB">
        <authorList>
            <consortium name="EnsemblMetazoa"/>
        </authorList>
    </citation>
    <scope>IDENTIFICATION</scope>
    <source>
        <strain evidence="2">IAEA</strain>
    </source>
</reference>
<sequence>MKFVYLYMREPMNSSDVLSKTIFIYLVLSLAETIVLTHWLIEQSAFVLGFVTTCLTHEHLYISVRVLFLEAAINAHSAVYSSTMEKKQNTEACTMEHRRAIDDICKYIPVSFELLTYYGVNYLPLVSARSSNVDSFYVPLGYENQMSRYHVSAVLREKCAEEKNV</sequence>
<dbReference type="VEuPathDB" id="VectorBase:GPAI029558"/>
<dbReference type="AlphaFoldDB" id="A0A1A9ZZA8"/>